<dbReference type="Pfam" id="PF05154">
    <property type="entry name" value="TM2"/>
    <property type="match status" value="1"/>
</dbReference>
<comment type="subcellular location">
    <subcellularLocation>
        <location evidence="2">Membrane</location>
        <topology evidence="2">Multi-pass membrane protein</topology>
    </subcellularLocation>
</comment>
<dbReference type="AlphaFoldDB" id="V3ZUE3"/>
<keyword evidence="4 7" id="KW-0812">Transmembrane</keyword>
<evidence type="ECO:0000256" key="2">
    <source>
        <dbReference type="ARBA" id="ARBA00004141"/>
    </source>
</evidence>
<dbReference type="Pfam" id="PF00226">
    <property type="entry name" value="DnaJ"/>
    <property type="match status" value="1"/>
</dbReference>
<organism evidence="9 10">
    <name type="scientific">Lottia gigantea</name>
    <name type="common">Giant owl limpet</name>
    <dbReference type="NCBI Taxonomy" id="225164"/>
    <lineage>
        <taxon>Eukaryota</taxon>
        <taxon>Metazoa</taxon>
        <taxon>Spiralia</taxon>
        <taxon>Lophotrochozoa</taxon>
        <taxon>Mollusca</taxon>
        <taxon>Gastropoda</taxon>
        <taxon>Patellogastropoda</taxon>
        <taxon>Lottioidea</taxon>
        <taxon>Lottiidae</taxon>
        <taxon>Lottia</taxon>
    </lineage>
</organism>
<evidence type="ECO:0000259" key="8">
    <source>
        <dbReference type="PROSITE" id="PS50076"/>
    </source>
</evidence>
<feature type="domain" description="J" evidence="8">
    <location>
        <begin position="253"/>
        <end position="322"/>
    </location>
</feature>
<dbReference type="PROSITE" id="PS50076">
    <property type="entry name" value="DNAJ_2"/>
    <property type="match status" value="1"/>
</dbReference>
<name>V3ZUE3_LOTGI</name>
<dbReference type="SMART" id="SM00271">
    <property type="entry name" value="DnaJ"/>
    <property type="match status" value="1"/>
</dbReference>
<proteinExistence type="predicted"/>
<evidence type="ECO:0000256" key="5">
    <source>
        <dbReference type="ARBA" id="ARBA00022989"/>
    </source>
</evidence>
<protein>
    <recommendedName>
        <fullName evidence="3">DnaJ homolog subfamily C member 22</fullName>
    </recommendedName>
</protein>
<dbReference type="HOGENOM" id="CLU_057927_0_0_1"/>
<dbReference type="STRING" id="225164.V3ZUE3"/>
<dbReference type="InterPro" id="IPR007829">
    <property type="entry name" value="TM2"/>
</dbReference>
<dbReference type="OrthoDB" id="10262359at2759"/>
<dbReference type="GO" id="GO:0016020">
    <property type="term" value="C:membrane"/>
    <property type="evidence" value="ECO:0007669"/>
    <property type="project" value="UniProtKB-SubCell"/>
</dbReference>
<evidence type="ECO:0000256" key="3">
    <source>
        <dbReference type="ARBA" id="ARBA00020945"/>
    </source>
</evidence>
<evidence type="ECO:0000313" key="10">
    <source>
        <dbReference type="Proteomes" id="UP000030746"/>
    </source>
</evidence>
<dbReference type="Gene3D" id="1.10.287.110">
    <property type="entry name" value="DnaJ domain"/>
    <property type="match status" value="1"/>
</dbReference>
<dbReference type="PANTHER" id="PTHR44733:SF1">
    <property type="entry name" value="DNAJ HOMOLOG SUBFAMILY C MEMBER 22"/>
    <property type="match status" value="1"/>
</dbReference>
<evidence type="ECO:0000313" key="9">
    <source>
        <dbReference type="EMBL" id="ESO87977.1"/>
    </source>
</evidence>
<dbReference type="PRINTS" id="PR00625">
    <property type="entry name" value="JDOMAIN"/>
</dbReference>
<feature type="transmembrane region" description="Helical" evidence="7">
    <location>
        <begin position="31"/>
        <end position="47"/>
    </location>
</feature>
<dbReference type="InterPro" id="IPR001623">
    <property type="entry name" value="DnaJ_domain"/>
</dbReference>
<dbReference type="PANTHER" id="PTHR44733">
    <property type="entry name" value="DNAJ HOMOLOG SUBFAMILY C MEMBER 22"/>
    <property type="match status" value="1"/>
</dbReference>
<gene>
    <name evidence="9" type="ORF">LOTGIDRAFT_179176</name>
</gene>
<dbReference type="OMA" id="VWWHCLL"/>
<reference evidence="9 10" key="1">
    <citation type="journal article" date="2013" name="Nature">
        <title>Insights into bilaterian evolution from three spiralian genomes.</title>
        <authorList>
            <person name="Simakov O."/>
            <person name="Marletaz F."/>
            <person name="Cho S.J."/>
            <person name="Edsinger-Gonzales E."/>
            <person name="Havlak P."/>
            <person name="Hellsten U."/>
            <person name="Kuo D.H."/>
            <person name="Larsson T."/>
            <person name="Lv J."/>
            <person name="Arendt D."/>
            <person name="Savage R."/>
            <person name="Osoegawa K."/>
            <person name="de Jong P."/>
            <person name="Grimwood J."/>
            <person name="Chapman J.A."/>
            <person name="Shapiro H."/>
            <person name="Aerts A."/>
            <person name="Otillar R.P."/>
            <person name="Terry A.Y."/>
            <person name="Boore J.L."/>
            <person name="Grigoriev I.V."/>
            <person name="Lindberg D.R."/>
            <person name="Seaver E.C."/>
            <person name="Weisblat D.A."/>
            <person name="Putnam N.H."/>
            <person name="Rokhsar D.S."/>
        </authorList>
    </citation>
    <scope>NUCLEOTIDE SEQUENCE [LARGE SCALE GENOMIC DNA]</scope>
</reference>
<comment type="function">
    <text evidence="1">May function as a co-chaperone.</text>
</comment>
<dbReference type="CTD" id="20244321"/>
<dbReference type="InterPro" id="IPR036869">
    <property type="entry name" value="J_dom_sf"/>
</dbReference>
<dbReference type="Proteomes" id="UP000030746">
    <property type="component" value="Unassembled WGS sequence"/>
</dbReference>
<dbReference type="KEGG" id="lgi:LOTGIDRAFT_179176"/>
<sequence length="327" mass="38279">MANLVTTYILWLVGGWFGLHHFYLGRDRHGFVWFCTCGGFFGLGWLRDLWRIPDYVDECNGTEDSKINFATKVNRYPCPPFSVVRFAGEIMMGNLFGYLSLGVYIVGNIGREQVSFKWCLIGSYCGLLWTIKDIENVAVLPTCCTFVLRWKGVKWRLYKEKKQSICWRIPKITFFILLYLSLLCSTIYFNAYITTKDEEKVYLRDAVNNFFKSPAWEETKDSFTRLYNYYKVNGWGKLWEEVIEAFDPKGENNAYKVLGLSASSSQEQITAQYRKLVRKWHPDKHKDPEEKEEAQKKFIEIQEAYDILSSIKTVRAMRNKKSAKNPT</sequence>
<keyword evidence="10" id="KW-1185">Reference proteome</keyword>
<evidence type="ECO:0000256" key="4">
    <source>
        <dbReference type="ARBA" id="ARBA00022692"/>
    </source>
</evidence>
<dbReference type="RefSeq" id="XP_009061292.1">
    <property type="nucleotide sequence ID" value="XM_009063044.1"/>
</dbReference>
<dbReference type="CDD" id="cd06257">
    <property type="entry name" value="DnaJ"/>
    <property type="match status" value="1"/>
</dbReference>
<dbReference type="GeneID" id="20244321"/>
<evidence type="ECO:0000256" key="6">
    <source>
        <dbReference type="ARBA" id="ARBA00023136"/>
    </source>
</evidence>
<keyword evidence="6 7" id="KW-0472">Membrane</keyword>
<feature type="transmembrane region" description="Helical" evidence="7">
    <location>
        <begin position="6"/>
        <end position="24"/>
    </location>
</feature>
<dbReference type="EMBL" id="KB202793">
    <property type="protein sequence ID" value="ESO87977.1"/>
    <property type="molecule type" value="Genomic_DNA"/>
</dbReference>
<dbReference type="SUPFAM" id="SSF46565">
    <property type="entry name" value="Chaperone J-domain"/>
    <property type="match status" value="1"/>
</dbReference>
<evidence type="ECO:0000256" key="7">
    <source>
        <dbReference type="SAM" id="Phobius"/>
    </source>
</evidence>
<keyword evidence="5 7" id="KW-1133">Transmembrane helix</keyword>
<accession>V3ZUE3</accession>
<evidence type="ECO:0000256" key="1">
    <source>
        <dbReference type="ARBA" id="ARBA00002080"/>
    </source>
</evidence>
<feature type="transmembrane region" description="Helical" evidence="7">
    <location>
        <begin position="90"/>
        <end position="107"/>
    </location>
</feature>
<feature type="transmembrane region" description="Helical" evidence="7">
    <location>
        <begin position="174"/>
        <end position="193"/>
    </location>
</feature>